<name>A0ACC0I195_9ERIC</name>
<sequence>MKETRIIGPLVTQLGHRNSNVGTEAAIALGKFVCPDNFNCVENSRRLSTLMGFPRLMNLLKANGRDQVHELVLLCYLALNIDKDKGLEHARVLNVLEGCPLVLPRHPELRELFAMAIHHLTSISS</sequence>
<keyword evidence="2" id="KW-1185">Reference proteome</keyword>
<dbReference type="Proteomes" id="UP001060215">
    <property type="component" value="Chromosome 2"/>
</dbReference>
<evidence type="ECO:0000313" key="2">
    <source>
        <dbReference type="Proteomes" id="UP001060215"/>
    </source>
</evidence>
<reference evidence="1 2" key="1">
    <citation type="journal article" date="2022" name="Plant J.">
        <title>Chromosome-level genome of Camellia lanceoleosa provides a valuable resource for understanding genome evolution and self-incompatibility.</title>
        <authorList>
            <person name="Gong W."/>
            <person name="Xiao S."/>
            <person name="Wang L."/>
            <person name="Liao Z."/>
            <person name="Chang Y."/>
            <person name="Mo W."/>
            <person name="Hu G."/>
            <person name="Li W."/>
            <person name="Zhao G."/>
            <person name="Zhu H."/>
            <person name="Hu X."/>
            <person name="Ji K."/>
            <person name="Xiang X."/>
            <person name="Song Q."/>
            <person name="Yuan D."/>
            <person name="Jin S."/>
            <person name="Zhang L."/>
        </authorList>
    </citation>
    <scope>NUCLEOTIDE SEQUENCE [LARGE SCALE GENOMIC DNA]</scope>
    <source>
        <strain evidence="1">SQ_2022a</strain>
    </source>
</reference>
<organism evidence="1 2">
    <name type="scientific">Camellia lanceoleosa</name>
    <dbReference type="NCBI Taxonomy" id="1840588"/>
    <lineage>
        <taxon>Eukaryota</taxon>
        <taxon>Viridiplantae</taxon>
        <taxon>Streptophyta</taxon>
        <taxon>Embryophyta</taxon>
        <taxon>Tracheophyta</taxon>
        <taxon>Spermatophyta</taxon>
        <taxon>Magnoliopsida</taxon>
        <taxon>eudicotyledons</taxon>
        <taxon>Gunneridae</taxon>
        <taxon>Pentapetalae</taxon>
        <taxon>asterids</taxon>
        <taxon>Ericales</taxon>
        <taxon>Theaceae</taxon>
        <taxon>Camellia</taxon>
    </lineage>
</organism>
<proteinExistence type="predicted"/>
<protein>
    <submittedName>
        <fullName evidence="1">Uncharacterized protein</fullName>
    </submittedName>
</protein>
<gene>
    <name evidence="1" type="ORF">LOK49_LG04G02123</name>
</gene>
<dbReference type="EMBL" id="CM045759">
    <property type="protein sequence ID" value="KAI8019246.1"/>
    <property type="molecule type" value="Genomic_DNA"/>
</dbReference>
<comment type="caution">
    <text evidence="1">The sequence shown here is derived from an EMBL/GenBank/DDBJ whole genome shotgun (WGS) entry which is preliminary data.</text>
</comment>
<accession>A0ACC0I195</accession>
<evidence type="ECO:0000313" key="1">
    <source>
        <dbReference type="EMBL" id="KAI8019246.1"/>
    </source>
</evidence>